<accession>R2SUV2</accession>
<keyword evidence="1" id="KW-0808">Transferase</keyword>
<dbReference type="InterPro" id="IPR000182">
    <property type="entry name" value="GNAT_dom"/>
</dbReference>
<dbReference type="HOGENOM" id="CLU_013985_18_0_9"/>
<dbReference type="eggNOG" id="COG0456">
    <property type="taxonomic scope" value="Bacteria"/>
</dbReference>
<dbReference type="EMBL" id="AJAQ01000033">
    <property type="protein sequence ID" value="EOH91854.1"/>
    <property type="molecule type" value="Genomic_DNA"/>
</dbReference>
<comment type="caution">
    <text evidence="4">The sequence shown here is derived from an EMBL/GenBank/DDBJ whole genome shotgun (WGS) entry which is preliminary data.</text>
</comment>
<dbReference type="InterPro" id="IPR050832">
    <property type="entry name" value="Bact_Acetyltransf"/>
</dbReference>
<dbReference type="GO" id="GO:0016747">
    <property type="term" value="F:acyltransferase activity, transferring groups other than amino-acyl groups"/>
    <property type="evidence" value="ECO:0007669"/>
    <property type="project" value="InterPro"/>
</dbReference>
<proteinExistence type="predicted"/>
<keyword evidence="5" id="KW-1185">Reference proteome</keyword>
<gene>
    <name evidence="4" type="ORF">UAU_03156</name>
</gene>
<reference evidence="4 5" key="1">
    <citation type="submission" date="2013-02" db="EMBL/GenBank/DDBJ databases">
        <title>The Genome Sequence of Enterococcus pallens BAA-351.</title>
        <authorList>
            <consortium name="The Broad Institute Genome Sequencing Platform"/>
            <consortium name="The Broad Institute Genome Sequencing Center for Infectious Disease"/>
            <person name="Earl A.M."/>
            <person name="Gilmore M.S."/>
            <person name="Lebreton F."/>
            <person name="Walker B."/>
            <person name="Young S.K."/>
            <person name="Zeng Q."/>
            <person name="Gargeya S."/>
            <person name="Fitzgerald M."/>
            <person name="Haas B."/>
            <person name="Abouelleil A."/>
            <person name="Alvarado L."/>
            <person name="Arachchi H.M."/>
            <person name="Berlin A.M."/>
            <person name="Chapman S.B."/>
            <person name="Dewar J."/>
            <person name="Goldberg J."/>
            <person name="Griggs A."/>
            <person name="Gujja S."/>
            <person name="Hansen M."/>
            <person name="Howarth C."/>
            <person name="Imamovic A."/>
            <person name="Larimer J."/>
            <person name="McCowan C."/>
            <person name="Murphy C."/>
            <person name="Neiman D."/>
            <person name="Pearson M."/>
            <person name="Priest M."/>
            <person name="Roberts A."/>
            <person name="Saif S."/>
            <person name="Shea T."/>
            <person name="Sisk P."/>
            <person name="Sykes S."/>
            <person name="Wortman J."/>
            <person name="Nusbaum C."/>
            <person name="Birren B."/>
        </authorList>
    </citation>
    <scope>NUCLEOTIDE SEQUENCE [LARGE SCALE GENOMIC DNA]</scope>
    <source>
        <strain evidence="4 5">ATCC BAA-351</strain>
    </source>
</reference>
<dbReference type="PANTHER" id="PTHR43877">
    <property type="entry name" value="AMINOALKYLPHOSPHONATE N-ACETYLTRANSFERASE-RELATED-RELATED"/>
    <property type="match status" value="1"/>
</dbReference>
<name>R2SUV2_9ENTE</name>
<dbReference type="PROSITE" id="PS51186">
    <property type="entry name" value="GNAT"/>
    <property type="match status" value="1"/>
</dbReference>
<dbReference type="Proteomes" id="UP000013782">
    <property type="component" value="Unassembled WGS sequence"/>
</dbReference>
<dbReference type="Gene3D" id="3.40.630.30">
    <property type="match status" value="1"/>
</dbReference>
<dbReference type="PANTHER" id="PTHR43877:SF2">
    <property type="entry name" value="AMINOALKYLPHOSPHONATE N-ACETYLTRANSFERASE-RELATED"/>
    <property type="match status" value="1"/>
</dbReference>
<sequence length="172" mass="19472">MGIQIKAINELEVKALQKLSLQTFNDTFSAQNTPENMEAYVSEAFQLTKLAAELQHPDSAFFFIYTDDQLAGYLKVNVEQAQTEDIAENALEIERIYVDKAFKGQGLGKQLIEKAIAVAQEKGKSSVWLGVWEKNEPAIGFYQKQGFQQVTTHSFWMGDDEQTDLIMVKKLK</sequence>
<dbReference type="CDD" id="cd04301">
    <property type="entry name" value="NAT_SF"/>
    <property type="match status" value="1"/>
</dbReference>
<dbReference type="STRING" id="160454.RV10_GL004986"/>
<organism evidence="4 5">
    <name type="scientific">Enterococcus pallens ATCC BAA-351</name>
    <dbReference type="NCBI Taxonomy" id="1158607"/>
    <lineage>
        <taxon>Bacteria</taxon>
        <taxon>Bacillati</taxon>
        <taxon>Bacillota</taxon>
        <taxon>Bacilli</taxon>
        <taxon>Lactobacillales</taxon>
        <taxon>Enterococcaceae</taxon>
        <taxon>Enterococcus</taxon>
    </lineage>
</organism>
<evidence type="ECO:0000256" key="2">
    <source>
        <dbReference type="ARBA" id="ARBA00023315"/>
    </source>
</evidence>
<dbReference type="AlphaFoldDB" id="R2SUV2"/>
<dbReference type="RefSeq" id="WP_010758138.1">
    <property type="nucleotide sequence ID" value="NZ_ASWD01000001.1"/>
</dbReference>
<evidence type="ECO:0000259" key="3">
    <source>
        <dbReference type="PROSITE" id="PS51186"/>
    </source>
</evidence>
<keyword evidence="2" id="KW-0012">Acyltransferase</keyword>
<protein>
    <recommendedName>
        <fullName evidence="3">N-acetyltransferase domain-containing protein</fullName>
    </recommendedName>
</protein>
<dbReference type="SUPFAM" id="SSF55729">
    <property type="entry name" value="Acyl-CoA N-acyltransferases (Nat)"/>
    <property type="match status" value="1"/>
</dbReference>
<evidence type="ECO:0000256" key="1">
    <source>
        <dbReference type="ARBA" id="ARBA00022679"/>
    </source>
</evidence>
<dbReference type="PATRIC" id="fig|1158607.3.peg.3144"/>
<dbReference type="InterPro" id="IPR016181">
    <property type="entry name" value="Acyl_CoA_acyltransferase"/>
</dbReference>
<dbReference type="OrthoDB" id="7205533at2"/>
<feature type="domain" description="N-acetyltransferase" evidence="3">
    <location>
        <begin position="3"/>
        <end position="172"/>
    </location>
</feature>
<dbReference type="Pfam" id="PF00583">
    <property type="entry name" value="Acetyltransf_1"/>
    <property type="match status" value="1"/>
</dbReference>
<evidence type="ECO:0000313" key="5">
    <source>
        <dbReference type="Proteomes" id="UP000013782"/>
    </source>
</evidence>
<evidence type="ECO:0000313" key="4">
    <source>
        <dbReference type="EMBL" id="EOH91854.1"/>
    </source>
</evidence>